<name>A0ABZ0ZTM6_9ACTN</name>
<evidence type="ECO:0000313" key="1">
    <source>
        <dbReference type="EMBL" id="WQQ27652.1"/>
    </source>
</evidence>
<proteinExistence type="predicted"/>
<keyword evidence="2" id="KW-1185">Reference proteome</keyword>
<dbReference type="Proteomes" id="UP001327225">
    <property type="component" value="Chromosome"/>
</dbReference>
<evidence type="ECO:0000313" key="2">
    <source>
        <dbReference type="Proteomes" id="UP001327225"/>
    </source>
</evidence>
<accession>A0ABZ0ZTM6</accession>
<dbReference type="RefSeq" id="WP_322938031.1">
    <property type="nucleotide sequence ID" value="NZ_CP141059.1"/>
</dbReference>
<gene>
    <name evidence="1" type="ORF">SHK19_05305</name>
</gene>
<dbReference type="EMBL" id="CP141059">
    <property type="protein sequence ID" value="WQQ27652.1"/>
    <property type="molecule type" value="Genomic_DNA"/>
</dbReference>
<sequence length="71" mass="8210">MSADKFAKIIDADWFANHPKARITVRAMIPGEFGPDVHEQLTDPPYMVLVIRETVRVLVRPLLFDMEDDDR</sequence>
<protein>
    <submittedName>
        <fullName evidence="1">Uncharacterized protein</fullName>
    </submittedName>
</protein>
<organism evidence="1 2">
    <name type="scientific">Nocardioides bizhenqiangii</name>
    <dbReference type="NCBI Taxonomy" id="3095076"/>
    <lineage>
        <taxon>Bacteria</taxon>
        <taxon>Bacillati</taxon>
        <taxon>Actinomycetota</taxon>
        <taxon>Actinomycetes</taxon>
        <taxon>Propionibacteriales</taxon>
        <taxon>Nocardioidaceae</taxon>
        <taxon>Nocardioides</taxon>
    </lineage>
</organism>
<reference evidence="2" key="1">
    <citation type="submission" date="2023-12" db="EMBL/GenBank/DDBJ databases">
        <title>Novel species in genus Nocardioides.</title>
        <authorList>
            <person name="Zhou H."/>
        </authorList>
    </citation>
    <scope>NUCLEOTIDE SEQUENCE [LARGE SCALE GENOMIC DNA]</scope>
    <source>
        <strain evidence="2">HM61</strain>
    </source>
</reference>